<dbReference type="PROSITE" id="PS50292">
    <property type="entry name" value="PEROXIDASE_3"/>
    <property type="match status" value="1"/>
</dbReference>
<evidence type="ECO:0000256" key="2">
    <source>
        <dbReference type="PIRSR" id="PIRSR619791-2"/>
    </source>
</evidence>
<evidence type="ECO:0000256" key="1">
    <source>
        <dbReference type="ARBA" id="ARBA00022559"/>
    </source>
</evidence>
<proteinExistence type="predicted"/>
<dbReference type="PANTHER" id="PTHR11475:SF86">
    <property type="entry name" value="PEROXIDASE"/>
    <property type="match status" value="1"/>
</dbReference>
<feature type="binding site" description="axial binding residue" evidence="2">
    <location>
        <position position="470"/>
    </location>
    <ligand>
        <name>heme b</name>
        <dbReference type="ChEBI" id="CHEBI:60344"/>
    </ligand>
    <ligandPart>
        <name>Fe</name>
        <dbReference type="ChEBI" id="CHEBI:18248"/>
    </ligandPart>
</feature>
<gene>
    <name evidence="4" type="ORF">HZH66_004717</name>
</gene>
<evidence type="ECO:0000313" key="5">
    <source>
        <dbReference type="Proteomes" id="UP000614350"/>
    </source>
</evidence>
<dbReference type="FunFam" id="1.10.640.10:FF:000009">
    <property type="entry name" value="Peroxidase, isoform B"/>
    <property type="match status" value="1"/>
</dbReference>
<feature type="region of interest" description="Disordered" evidence="3">
    <location>
        <begin position="1"/>
        <end position="38"/>
    </location>
</feature>
<dbReference type="Proteomes" id="UP000614350">
    <property type="component" value="Unassembled WGS sequence"/>
</dbReference>
<sequence>MMKSDMKGLKHKKTKEKGTSKEWKVKNESKEKDRKRKIFNQQEYYTRDSLNRDAWKKSVMAVVINRSRNSDQDKKNSLDLTSSESSYNSFYGYSFQNFFPASWMFNTFSTSPSVIPILPLPQRMTCGDTFNGQCQKSRYRSFDGTCNNLYNPTWGAANTRYGRLLLPNYADGIQTPTGSITGSELPLSRLVSFTLFPSVTIKDNKLTLAAMQWGQIITHDMALIAGTTQSNPHSTQCCTPDGHLLDTLSHDSKCYPIVIPYNDPVYSKSNIQCVNFVRSITDLDRGCKLRYSPAAEQLTVVTHYLDLSIVYGSNEQVANNLRAYIAGRMRVDIRSNREWPPAATNKSNTCNLSNADEVCYQAGDTRVNQNTQLTVLQILLLREHNRIAGILANLNPHWSDETIYQETRRIVIAEHQHISYYEWLPLFLGIRQTYDNKILYDTHDYVNDYDFRIDPSVLNEHSTAAFRYFHSLIAGYLQLINEERKSVPFPLRLSDYLNKPSIIEKNDNMDELTRGLSYQAQLASDQFFDEEITLYLFKGNKPLGEDLRAIDIQRNRDHGLASYNDFREYCNLGRAKEWNDFSDYISYDNIQKLASLYAHPDDVDLTVGGSLEEHVPGTLSGPTFLSILLEQFYRTRVGDRFWYESGDPDVAFTKEQLKEIRKASISKLLCNNGDNIQLMQRKGFEVVSDLNPLVKCTDLPDIDLSLWKDYGSEGKNIYHSIFDYYTNLKNEIKSIF</sequence>
<comment type="caution">
    <text evidence="4">The sequence shown here is derived from an EMBL/GenBank/DDBJ whole genome shotgun (WGS) entry which is preliminary data.</text>
</comment>
<keyword evidence="1" id="KW-0560">Oxidoreductase</keyword>
<dbReference type="Gene3D" id="1.10.640.10">
    <property type="entry name" value="Haem peroxidase domain superfamily, animal type"/>
    <property type="match status" value="1"/>
</dbReference>
<dbReference type="InterPro" id="IPR037120">
    <property type="entry name" value="Haem_peroxidase_sf_animal"/>
</dbReference>
<evidence type="ECO:0008006" key="6">
    <source>
        <dbReference type="Google" id="ProtNLM"/>
    </source>
</evidence>
<keyword evidence="1" id="KW-0575">Peroxidase</keyword>
<dbReference type="AlphaFoldDB" id="A0A834NA70"/>
<keyword evidence="5" id="KW-1185">Reference proteome</keyword>
<dbReference type="InterPro" id="IPR019791">
    <property type="entry name" value="Haem_peroxidase_animal"/>
</dbReference>
<dbReference type="GO" id="GO:0006979">
    <property type="term" value="P:response to oxidative stress"/>
    <property type="evidence" value="ECO:0007669"/>
    <property type="project" value="InterPro"/>
</dbReference>
<dbReference type="InterPro" id="IPR010255">
    <property type="entry name" value="Haem_peroxidase_sf"/>
</dbReference>
<dbReference type="PANTHER" id="PTHR11475">
    <property type="entry name" value="OXIDASE/PEROXIDASE"/>
    <property type="match status" value="1"/>
</dbReference>
<dbReference type="Pfam" id="PF03098">
    <property type="entry name" value="An_peroxidase"/>
    <property type="match status" value="1"/>
</dbReference>
<dbReference type="GO" id="GO:0020037">
    <property type="term" value="F:heme binding"/>
    <property type="evidence" value="ECO:0007669"/>
    <property type="project" value="InterPro"/>
</dbReference>
<keyword evidence="2" id="KW-0479">Metal-binding</keyword>
<name>A0A834NA70_VESVU</name>
<keyword evidence="2" id="KW-0349">Heme</keyword>
<protein>
    <recommendedName>
        <fullName evidence="6">Peroxidase</fullName>
    </recommendedName>
</protein>
<dbReference type="EMBL" id="JACSEA010000004">
    <property type="protein sequence ID" value="KAF7402450.1"/>
    <property type="molecule type" value="Genomic_DNA"/>
</dbReference>
<dbReference type="GO" id="GO:0004601">
    <property type="term" value="F:peroxidase activity"/>
    <property type="evidence" value="ECO:0007669"/>
    <property type="project" value="UniProtKB-KW"/>
</dbReference>
<evidence type="ECO:0000256" key="3">
    <source>
        <dbReference type="SAM" id="MobiDB-lite"/>
    </source>
</evidence>
<evidence type="ECO:0000313" key="4">
    <source>
        <dbReference type="EMBL" id="KAF7402450.1"/>
    </source>
</evidence>
<keyword evidence="2" id="KW-0408">Iron</keyword>
<feature type="compositionally biased region" description="Basic and acidic residues" evidence="3">
    <location>
        <begin position="16"/>
        <end position="32"/>
    </location>
</feature>
<dbReference type="GO" id="GO:0046872">
    <property type="term" value="F:metal ion binding"/>
    <property type="evidence" value="ECO:0007669"/>
    <property type="project" value="UniProtKB-KW"/>
</dbReference>
<reference evidence="4" key="1">
    <citation type="journal article" date="2020" name="G3 (Bethesda)">
        <title>High-Quality Assemblies for Three Invasive Social Wasps from the &lt;i&gt;Vespula&lt;/i&gt; Genus.</title>
        <authorList>
            <person name="Harrop T.W.R."/>
            <person name="Guhlin J."/>
            <person name="McLaughlin G.M."/>
            <person name="Permina E."/>
            <person name="Stockwell P."/>
            <person name="Gilligan J."/>
            <person name="Le Lec M.F."/>
            <person name="Gruber M.A.M."/>
            <person name="Quinn O."/>
            <person name="Lovegrove M."/>
            <person name="Duncan E.J."/>
            <person name="Remnant E.J."/>
            <person name="Van Eeckhoven J."/>
            <person name="Graham B."/>
            <person name="Knapp R.A."/>
            <person name="Langford K.W."/>
            <person name="Kronenberg Z."/>
            <person name="Press M.O."/>
            <person name="Eacker S.M."/>
            <person name="Wilson-Rankin E.E."/>
            <person name="Purcell J."/>
            <person name="Lester P.J."/>
            <person name="Dearden P.K."/>
        </authorList>
    </citation>
    <scope>NUCLEOTIDE SEQUENCE</scope>
    <source>
        <strain evidence="4">Marl-1</strain>
    </source>
</reference>
<organism evidence="4 5">
    <name type="scientific">Vespula vulgaris</name>
    <name type="common">Yellow jacket</name>
    <name type="synonym">Wasp</name>
    <dbReference type="NCBI Taxonomy" id="7454"/>
    <lineage>
        <taxon>Eukaryota</taxon>
        <taxon>Metazoa</taxon>
        <taxon>Ecdysozoa</taxon>
        <taxon>Arthropoda</taxon>
        <taxon>Hexapoda</taxon>
        <taxon>Insecta</taxon>
        <taxon>Pterygota</taxon>
        <taxon>Neoptera</taxon>
        <taxon>Endopterygota</taxon>
        <taxon>Hymenoptera</taxon>
        <taxon>Apocrita</taxon>
        <taxon>Aculeata</taxon>
        <taxon>Vespoidea</taxon>
        <taxon>Vespidae</taxon>
        <taxon>Vespinae</taxon>
        <taxon>Vespula</taxon>
    </lineage>
</organism>
<accession>A0A834NA70</accession>
<dbReference type="SUPFAM" id="SSF48113">
    <property type="entry name" value="Heme-dependent peroxidases"/>
    <property type="match status" value="1"/>
</dbReference>
<dbReference type="CDD" id="cd09823">
    <property type="entry name" value="peroxinectin_like"/>
    <property type="match status" value="1"/>
</dbReference>
<dbReference type="PRINTS" id="PR00457">
    <property type="entry name" value="ANPEROXIDASE"/>
</dbReference>